<feature type="repeat" description="PPR" evidence="2">
    <location>
        <begin position="490"/>
        <end position="524"/>
    </location>
</feature>
<protein>
    <recommendedName>
        <fullName evidence="4">PROP1-like PPR domain-containing protein</fullName>
    </recommendedName>
</protein>
<feature type="repeat" description="PPR" evidence="2">
    <location>
        <begin position="261"/>
        <end position="295"/>
    </location>
</feature>
<feature type="region of interest" description="Disordered" evidence="3">
    <location>
        <begin position="626"/>
        <end position="652"/>
    </location>
</feature>
<feature type="repeat" description="PPR" evidence="2">
    <location>
        <begin position="791"/>
        <end position="825"/>
    </location>
</feature>
<accession>A0A836CEM1</accession>
<feature type="domain" description="PROP1-like PPR" evidence="4">
    <location>
        <begin position="299"/>
        <end position="431"/>
    </location>
</feature>
<keyword evidence="6" id="KW-1185">Reference proteome</keyword>
<dbReference type="Gene3D" id="1.25.40.10">
    <property type="entry name" value="Tetratricopeptide repeat domain"/>
    <property type="match status" value="6"/>
</dbReference>
<dbReference type="PROSITE" id="PS51375">
    <property type="entry name" value="PPR"/>
    <property type="match status" value="13"/>
</dbReference>
<dbReference type="Pfam" id="PF17177">
    <property type="entry name" value="PPR_long"/>
    <property type="match status" value="3"/>
</dbReference>
<evidence type="ECO:0000256" key="1">
    <source>
        <dbReference type="ARBA" id="ARBA00022737"/>
    </source>
</evidence>
<organism evidence="5 6">
    <name type="scientific">Tribonema minus</name>
    <dbReference type="NCBI Taxonomy" id="303371"/>
    <lineage>
        <taxon>Eukaryota</taxon>
        <taxon>Sar</taxon>
        <taxon>Stramenopiles</taxon>
        <taxon>Ochrophyta</taxon>
        <taxon>PX clade</taxon>
        <taxon>Xanthophyceae</taxon>
        <taxon>Tribonematales</taxon>
        <taxon>Tribonemataceae</taxon>
        <taxon>Tribonema</taxon>
    </lineage>
</organism>
<feature type="domain" description="PROP1-like PPR" evidence="4">
    <location>
        <begin position="489"/>
        <end position="591"/>
    </location>
</feature>
<dbReference type="PANTHER" id="PTHR47447:SF28">
    <property type="entry name" value="PENTACOTRIPEPTIDE-REPEAT REGION OF PRORP DOMAIN-CONTAINING PROTEIN"/>
    <property type="match status" value="1"/>
</dbReference>
<feature type="compositionally biased region" description="Polar residues" evidence="3">
    <location>
        <begin position="436"/>
        <end position="453"/>
    </location>
</feature>
<feature type="repeat" description="PPR" evidence="2">
    <location>
        <begin position="191"/>
        <end position="225"/>
    </location>
</feature>
<feature type="domain" description="PROP1-like PPR" evidence="4">
    <location>
        <begin position="658"/>
        <end position="742"/>
    </location>
</feature>
<dbReference type="InterPro" id="IPR033443">
    <property type="entry name" value="PROP1-like_PPR_dom"/>
</dbReference>
<gene>
    <name evidence="5" type="ORF">JKP88DRAFT_268779</name>
</gene>
<dbReference type="AlphaFoldDB" id="A0A836CEM1"/>
<feature type="repeat" description="PPR" evidence="2">
    <location>
        <begin position="121"/>
        <end position="155"/>
    </location>
</feature>
<dbReference type="OrthoDB" id="47432at2759"/>
<dbReference type="InterPro" id="IPR002885">
    <property type="entry name" value="PPR_rpt"/>
</dbReference>
<proteinExistence type="predicted"/>
<feature type="repeat" description="PPR" evidence="2">
    <location>
        <begin position="331"/>
        <end position="365"/>
    </location>
</feature>
<dbReference type="InterPro" id="IPR011990">
    <property type="entry name" value="TPR-like_helical_dom_sf"/>
</dbReference>
<keyword evidence="1" id="KW-0677">Repeat</keyword>
<feature type="repeat" description="PPR" evidence="2">
    <location>
        <begin position="525"/>
        <end position="559"/>
    </location>
</feature>
<feature type="repeat" description="PPR" evidence="2">
    <location>
        <begin position="366"/>
        <end position="400"/>
    </location>
</feature>
<dbReference type="Proteomes" id="UP000664859">
    <property type="component" value="Unassembled WGS sequence"/>
</dbReference>
<feature type="repeat" description="PPR" evidence="2">
    <location>
        <begin position="401"/>
        <end position="431"/>
    </location>
</feature>
<evidence type="ECO:0000259" key="4">
    <source>
        <dbReference type="Pfam" id="PF17177"/>
    </source>
</evidence>
<evidence type="ECO:0000313" key="6">
    <source>
        <dbReference type="Proteomes" id="UP000664859"/>
    </source>
</evidence>
<feature type="repeat" description="PPR" evidence="2">
    <location>
        <begin position="678"/>
        <end position="712"/>
    </location>
</feature>
<feature type="region of interest" description="Disordered" evidence="3">
    <location>
        <begin position="429"/>
        <end position="454"/>
    </location>
</feature>
<dbReference type="Pfam" id="PF13041">
    <property type="entry name" value="PPR_2"/>
    <property type="match status" value="2"/>
</dbReference>
<evidence type="ECO:0000256" key="2">
    <source>
        <dbReference type="PROSITE-ProRule" id="PRU00708"/>
    </source>
</evidence>
<evidence type="ECO:0000313" key="5">
    <source>
        <dbReference type="EMBL" id="KAG5182348.1"/>
    </source>
</evidence>
<sequence>MATYRADADVQHGRRKRQRRPTAAAFCLAALQVRTCVGFNHPSLPVSKLPSSNGGAAALKPRALTQRVRLQATVIPAPRQSPQFSEGSSIEQAIEAATDRDWKRASLLFHTCVTASKRPPQVRDCNRFLRVLGDSGRLQDAVQAYEAMVKAGLMPTIVTFSTLISRAGAAGKTALAQRFFTEMLERRIKPDAPAFNSLINAFAKVGAVEKAMGVFELMRPIGVHPTIITFNSLLDACARAGDAENAATVFEMVKEWGLQPNERTYSILIHSHAKGGQVDDAFAVLQQMRATGITPNTCTYSTLINGCSQAGQLSRAFETLREMTDMGLEPNVVTWTTLIHACSKNHQLEMGFSLFREMMVRGVSPNGVTCSALMDGCLKHGEVDLAFQVLEYMLGAGLQPTRVTYTSLLSECARLGRADRAAQVLKRMRKAAPTQPLKQPSGGSDSAATSGQDQAARKDGELDVWLGGDLVQLFGKARRVDEALTHLPINEVTYGVLLGACGRVNKLMRAFILIKEMRDTGVPPTEATYLQLLELCRQQRHGQAAVDVFEAMRSSGVQPGVKSYTSLLQAISDDNSRRSKAIKREAAMWAAAEGKGGREAQLQDADDALPQPTSSAFDESFGSEVLDLDGHEGQTPEPAAEDTWARPSQMTHSDPAADNLFRVFLVFGEMKSQGVQPDRPAYNALINSCAAVGDLERAMAVLRQMYEDEHCLPPDAITFTSLIKTAAAAHNADAAEEIFAAMQQRTNHFSTFHRPSERTFRHMITANMNIKRFSRVQELWAQMLAEGLAPSSRTCSLVLGACRHQGDLTQALSVYGVMNTAGIRPDNRSLLSLVRLCESAGMADKARDIIRDRSSLEHKNSSI</sequence>
<reference evidence="5" key="1">
    <citation type="submission" date="2021-02" db="EMBL/GenBank/DDBJ databases">
        <title>First Annotated Genome of the Yellow-green Alga Tribonema minus.</title>
        <authorList>
            <person name="Mahan K.M."/>
        </authorList>
    </citation>
    <scope>NUCLEOTIDE SEQUENCE</scope>
    <source>
        <strain evidence="5">UTEX B ZZ1240</strain>
    </source>
</reference>
<dbReference type="PANTHER" id="PTHR47447">
    <property type="entry name" value="OS03G0856100 PROTEIN"/>
    <property type="match status" value="1"/>
</dbReference>
<name>A0A836CEM1_9STRA</name>
<feature type="repeat" description="PPR" evidence="2">
    <location>
        <begin position="296"/>
        <end position="330"/>
    </location>
</feature>
<dbReference type="EMBL" id="JAFCMP010000247">
    <property type="protein sequence ID" value="KAG5182348.1"/>
    <property type="molecule type" value="Genomic_DNA"/>
</dbReference>
<comment type="caution">
    <text evidence="5">The sequence shown here is derived from an EMBL/GenBank/DDBJ whole genome shotgun (WGS) entry which is preliminary data.</text>
</comment>
<dbReference type="NCBIfam" id="TIGR00756">
    <property type="entry name" value="PPR"/>
    <property type="match status" value="8"/>
</dbReference>
<feature type="repeat" description="PPR" evidence="2">
    <location>
        <begin position="226"/>
        <end position="260"/>
    </location>
</feature>
<feature type="repeat" description="PPR" evidence="2">
    <location>
        <begin position="156"/>
        <end position="190"/>
    </location>
</feature>
<evidence type="ECO:0000256" key="3">
    <source>
        <dbReference type="SAM" id="MobiDB-lite"/>
    </source>
</evidence>